<dbReference type="GO" id="GO:0000408">
    <property type="term" value="C:EKC/KEOPS complex"/>
    <property type="evidence" value="ECO:0007669"/>
    <property type="project" value="TreeGrafter"/>
</dbReference>
<reference evidence="6 7" key="1">
    <citation type="journal article" date="2024" name="Nat. Commun.">
        <title>Phylogenomics reveals the evolutionary origins of lichenization in chlorophyte algae.</title>
        <authorList>
            <person name="Puginier C."/>
            <person name="Libourel C."/>
            <person name="Otte J."/>
            <person name="Skaloud P."/>
            <person name="Haon M."/>
            <person name="Grisel S."/>
            <person name="Petersen M."/>
            <person name="Berrin J.G."/>
            <person name="Delaux P.M."/>
            <person name="Dal Grande F."/>
            <person name="Keller J."/>
        </authorList>
    </citation>
    <scope>NUCLEOTIDE SEQUENCE [LARGE SCALE GENOMIC DNA]</scope>
    <source>
        <strain evidence="6 7">SAG 2043</strain>
    </source>
</reference>
<dbReference type="GO" id="GO:0005829">
    <property type="term" value="C:cytosol"/>
    <property type="evidence" value="ECO:0007669"/>
    <property type="project" value="TreeGrafter"/>
</dbReference>
<evidence type="ECO:0000256" key="2">
    <source>
        <dbReference type="ARBA" id="ARBA00005546"/>
    </source>
</evidence>
<evidence type="ECO:0008006" key="8">
    <source>
        <dbReference type="Google" id="ProtNLM"/>
    </source>
</evidence>
<proteinExistence type="inferred from homology"/>
<dbReference type="GO" id="GO:0002949">
    <property type="term" value="P:tRNA threonylcarbamoyladenosine modification"/>
    <property type="evidence" value="ECO:0007669"/>
    <property type="project" value="TreeGrafter"/>
</dbReference>
<dbReference type="Gene3D" id="3.30.2380.10">
    <property type="entry name" value="CGI121/TPRKB"/>
    <property type="match status" value="1"/>
</dbReference>
<dbReference type="AlphaFoldDB" id="A0AAW1PHG1"/>
<comment type="subcellular location">
    <subcellularLocation>
        <location evidence="1">Nucleus</location>
    </subcellularLocation>
</comment>
<dbReference type="PANTHER" id="PTHR15840">
    <property type="entry name" value="CGI-121 FAMILY MEMBER"/>
    <property type="match status" value="1"/>
</dbReference>
<evidence type="ECO:0000313" key="6">
    <source>
        <dbReference type="EMBL" id="KAK9809265.1"/>
    </source>
</evidence>
<gene>
    <name evidence="6" type="ORF">WJX72_012397</name>
</gene>
<sequence length="174" mass="19084">MEQVFEFEGLCGRTLHVWLFINVSNSKDILQKLIGGQLPVECVFVNATLVPDLIVLRAAAHKALTADQRQRLKTKSLHSEMLYNISGSKHIGETLKRFGIAEGSQHLLVARFDASEEDAAAIKAVVAGQPVALEQLHTLTDTATVTKYYKISPEELKIGSLADAILCRIAARDC</sequence>
<organism evidence="6 7">
    <name type="scientific">[Myrmecia] bisecta</name>
    <dbReference type="NCBI Taxonomy" id="41462"/>
    <lineage>
        <taxon>Eukaryota</taxon>
        <taxon>Viridiplantae</taxon>
        <taxon>Chlorophyta</taxon>
        <taxon>core chlorophytes</taxon>
        <taxon>Trebouxiophyceae</taxon>
        <taxon>Trebouxiales</taxon>
        <taxon>Trebouxiaceae</taxon>
        <taxon>Myrmecia</taxon>
    </lineage>
</organism>
<dbReference type="SUPFAM" id="SSF143870">
    <property type="entry name" value="PF0523-like"/>
    <property type="match status" value="1"/>
</dbReference>
<dbReference type="EMBL" id="JALJOR010000011">
    <property type="protein sequence ID" value="KAK9809265.1"/>
    <property type="molecule type" value="Genomic_DNA"/>
</dbReference>
<dbReference type="Pfam" id="PF08617">
    <property type="entry name" value="CGI-121"/>
    <property type="match status" value="1"/>
</dbReference>
<dbReference type="GO" id="GO:0005634">
    <property type="term" value="C:nucleus"/>
    <property type="evidence" value="ECO:0007669"/>
    <property type="project" value="UniProtKB-SubCell"/>
</dbReference>
<dbReference type="InterPro" id="IPR036504">
    <property type="entry name" value="CGI121/TPRKB_sf"/>
</dbReference>
<keyword evidence="7" id="KW-1185">Reference proteome</keyword>
<comment type="similarity">
    <text evidence="2 5">Belongs to the CGI121/TPRKB family.</text>
</comment>
<dbReference type="NCBIfam" id="NF011465">
    <property type="entry name" value="PRK14886.1-1"/>
    <property type="match status" value="1"/>
</dbReference>
<dbReference type="InterPro" id="IPR013926">
    <property type="entry name" value="CGI121/TPRKB"/>
</dbReference>
<evidence type="ECO:0000256" key="4">
    <source>
        <dbReference type="ARBA" id="ARBA00023242"/>
    </source>
</evidence>
<evidence type="ECO:0000256" key="3">
    <source>
        <dbReference type="ARBA" id="ARBA00022694"/>
    </source>
</evidence>
<keyword evidence="3" id="KW-0819">tRNA processing</keyword>
<dbReference type="PANTHER" id="PTHR15840:SF10">
    <property type="entry name" value="EKC_KEOPS COMPLEX SUBUNIT TPRKB"/>
    <property type="match status" value="1"/>
</dbReference>
<evidence type="ECO:0000313" key="7">
    <source>
        <dbReference type="Proteomes" id="UP001489004"/>
    </source>
</evidence>
<comment type="caution">
    <text evidence="6">The sequence shown here is derived from an EMBL/GenBank/DDBJ whole genome shotgun (WGS) entry which is preliminary data.</text>
</comment>
<keyword evidence="4 5" id="KW-0539">Nucleus</keyword>
<accession>A0AAW1PHG1</accession>
<dbReference type="Proteomes" id="UP001489004">
    <property type="component" value="Unassembled WGS sequence"/>
</dbReference>
<name>A0AAW1PHG1_9CHLO</name>
<protein>
    <recommendedName>
        <fullName evidence="8">EKC/KEOPS complex subunit CGI121</fullName>
    </recommendedName>
</protein>
<evidence type="ECO:0000256" key="5">
    <source>
        <dbReference type="RuleBase" id="RU004398"/>
    </source>
</evidence>
<evidence type="ECO:0000256" key="1">
    <source>
        <dbReference type="ARBA" id="ARBA00004123"/>
    </source>
</evidence>